<evidence type="ECO:0000313" key="2">
    <source>
        <dbReference type="Proteomes" id="UP000886998"/>
    </source>
</evidence>
<proteinExistence type="predicted"/>
<comment type="caution">
    <text evidence="1">The sequence shown here is derived from an EMBL/GenBank/DDBJ whole genome shotgun (WGS) entry which is preliminary data.</text>
</comment>
<organism evidence="1 2">
    <name type="scientific">Trichonephila inaurata madagascariensis</name>
    <dbReference type="NCBI Taxonomy" id="2747483"/>
    <lineage>
        <taxon>Eukaryota</taxon>
        <taxon>Metazoa</taxon>
        <taxon>Ecdysozoa</taxon>
        <taxon>Arthropoda</taxon>
        <taxon>Chelicerata</taxon>
        <taxon>Arachnida</taxon>
        <taxon>Araneae</taxon>
        <taxon>Araneomorphae</taxon>
        <taxon>Entelegynae</taxon>
        <taxon>Araneoidea</taxon>
        <taxon>Nephilidae</taxon>
        <taxon>Trichonephila</taxon>
        <taxon>Trichonephila inaurata</taxon>
    </lineage>
</organism>
<gene>
    <name evidence="1" type="ORF">TNIN_441031</name>
</gene>
<reference evidence="1" key="1">
    <citation type="submission" date="2020-08" db="EMBL/GenBank/DDBJ databases">
        <title>Multicomponent nature underlies the extraordinary mechanical properties of spider dragline silk.</title>
        <authorList>
            <person name="Kono N."/>
            <person name="Nakamura H."/>
            <person name="Mori M."/>
            <person name="Yoshida Y."/>
            <person name="Ohtoshi R."/>
            <person name="Malay A.D."/>
            <person name="Moran D.A.P."/>
            <person name="Tomita M."/>
            <person name="Numata K."/>
            <person name="Arakawa K."/>
        </authorList>
    </citation>
    <scope>NUCLEOTIDE SEQUENCE</scope>
</reference>
<sequence>MQVLRDVLQISETELYKFAKMALEAIPPGIPLLRIPLHAYKETSARSRKSLSGIFGFYGNRTAGNELNPKIAHPKKQRYLGMANVSHPECNGWPQLGKPPL</sequence>
<dbReference type="EMBL" id="BMAV01006811">
    <property type="protein sequence ID" value="GFY49058.1"/>
    <property type="molecule type" value="Genomic_DNA"/>
</dbReference>
<accession>A0A8X6X8I8</accession>
<dbReference type="AlphaFoldDB" id="A0A8X6X8I8"/>
<dbReference type="Proteomes" id="UP000886998">
    <property type="component" value="Unassembled WGS sequence"/>
</dbReference>
<keyword evidence="2" id="KW-1185">Reference proteome</keyword>
<name>A0A8X6X8I8_9ARAC</name>
<protein>
    <submittedName>
        <fullName evidence="1">Uncharacterized protein</fullName>
    </submittedName>
</protein>
<evidence type="ECO:0000313" key="1">
    <source>
        <dbReference type="EMBL" id="GFY49058.1"/>
    </source>
</evidence>